<evidence type="ECO:0000313" key="2">
    <source>
        <dbReference type="EMBL" id="TCP19993.1"/>
    </source>
</evidence>
<sequence length="333" mass="36593">MSRLGSRIVRWFVVLAVLPIALWSGYWVAGAYTLEQATARAFNEARRAGAAAEFDEAAVSGYPTRFATSLADISVSGENLVWQTQAVMIDAESHRPFDIALDLSEPHRIAGRFGDLGVDASEAQVTALFRPEWELPLDRIALDATEVFVNFSDQGRIDMTRVLSALQQDPDSMTTYRVAAAIEDMVLNGLLVDLPPDYHIIPEVRLDGLLRFDRAWDRSVLEEGAPLLVELVLSRAAFEFGSSAITLQAQLSRDQHAAVSGTVNVTVQGWRSLFDLALEVGYIDLELESFFLPILQELASQEVPETELSLPLRIEDGTVSFGAITLGMLPTVP</sequence>
<keyword evidence="1" id="KW-0812">Transmembrane</keyword>
<keyword evidence="3" id="KW-1185">Reference proteome</keyword>
<evidence type="ECO:0008006" key="4">
    <source>
        <dbReference type="Google" id="ProtNLM"/>
    </source>
</evidence>
<name>A0A4R2NFC6_RHOAD</name>
<dbReference type="InterPro" id="IPR018666">
    <property type="entry name" value="DUF2125"/>
</dbReference>
<evidence type="ECO:0000256" key="1">
    <source>
        <dbReference type="SAM" id="Phobius"/>
    </source>
</evidence>
<gene>
    <name evidence="2" type="ORF">EV656_1235</name>
</gene>
<keyword evidence="1" id="KW-1133">Transmembrane helix</keyword>
<proteinExistence type="predicted"/>
<dbReference type="Proteomes" id="UP000295733">
    <property type="component" value="Unassembled WGS sequence"/>
</dbReference>
<accession>A0A4R2NFC6</accession>
<reference evidence="2 3" key="1">
    <citation type="submission" date="2019-03" db="EMBL/GenBank/DDBJ databases">
        <title>Genomic Encyclopedia of Type Strains, Phase IV (KMG-IV): sequencing the most valuable type-strain genomes for metagenomic binning, comparative biology and taxonomic classification.</title>
        <authorList>
            <person name="Goeker M."/>
        </authorList>
    </citation>
    <scope>NUCLEOTIDE SEQUENCE [LARGE SCALE GENOMIC DNA]</scope>
    <source>
        <strain evidence="2 3">DSM 2781</strain>
    </source>
</reference>
<protein>
    <recommendedName>
        <fullName evidence="4">DUF2125 domain-containing protein</fullName>
    </recommendedName>
</protein>
<organism evidence="2 3">
    <name type="scientific">Rhodovulum adriaticum</name>
    <name type="common">Rhodopseudomonas adriatica</name>
    <dbReference type="NCBI Taxonomy" id="35804"/>
    <lineage>
        <taxon>Bacteria</taxon>
        <taxon>Pseudomonadati</taxon>
        <taxon>Pseudomonadota</taxon>
        <taxon>Alphaproteobacteria</taxon>
        <taxon>Rhodobacterales</taxon>
        <taxon>Paracoccaceae</taxon>
        <taxon>Rhodovulum</taxon>
    </lineage>
</organism>
<evidence type="ECO:0000313" key="3">
    <source>
        <dbReference type="Proteomes" id="UP000295733"/>
    </source>
</evidence>
<dbReference type="AlphaFoldDB" id="A0A4R2NFC6"/>
<comment type="caution">
    <text evidence="2">The sequence shown here is derived from an EMBL/GenBank/DDBJ whole genome shotgun (WGS) entry which is preliminary data.</text>
</comment>
<dbReference type="EMBL" id="SLXL01000023">
    <property type="protein sequence ID" value="TCP19993.1"/>
    <property type="molecule type" value="Genomic_DNA"/>
</dbReference>
<keyword evidence="1" id="KW-0472">Membrane</keyword>
<dbReference type="Pfam" id="PF09898">
    <property type="entry name" value="DUF2125"/>
    <property type="match status" value="1"/>
</dbReference>
<feature type="transmembrane region" description="Helical" evidence="1">
    <location>
        <begin position="12"/>
        <end position="34"/>
    </location>
</feature>